<comment type="caution">
    <text evidence="3">The sequence shown here is derived from an EMBL/GenBank/DDBJ whole genome shotgun (WGS) entry which is preliminary data.</text>
</comment>
<feature type="compositionally biased region" description="Basic and acidic residues" evidence="1">
    <location>
        <begin position="25"/>
        <end position="38"/>
    </location>
</feature>
<sequence length="135" mass="14965">MPKNESAMPEETIWIITAEDTPVTPDKDAKGNDTYDNPWDTRKIITEAATRGVKVSIEKLETELSHFLQLIGKVFNQAQKQVNEQTGFKLDEVELCVEITGEGEVKLLGTGIKTGTKGGLTLKFKRDEKNTPTAD</sequence>
<protein>
    <recommendedName>
        <fullName evidence="2">Pepco domain-containing protein</fullName>
    </recommendedName>
</protein>
<feature type="domain" description="Pepco" evidence="2">
    <location>
        <begin position="13"/>
        <end position="126"/>
    </location>
</feature>
<evidence type="ECO:0000313" key="4">
    <source>
        <dbReference type="Proteomes" id="UP000236321"/>
    </source>
</evidence>
<evidence type="ECO:0000313" key="3">
    <source>
        <dbReference type="EMBL" id="GBD51847.1"/>
    </source>
</evidence>
<organism evidence="3 4">
    <name type="scientific">Microcystis aeruginosa NIES-298</name>
    <dbReference type="NCBI Taxonomy" id="449468"/>
    <lineage>
        <taxon>Bacteria</taxon>
        <taxon>Bacillati</taxon>
        <taxon>Cyanobacteriota</taxon>
        <taxon>Cyanophyceae</taxon>
        <taxon>Oscillatoriophycideae</taxon>
        <taxon>Chroococcales</taxon>
        <taxon>Microcystaceae</taxon>
        <taxon>Microcystis</taxon>
    </lineage>
</organism>
<name>A0A9P2YGR4_MICAE</name>
<proteinExistence type="predicted"/>
<evidence type="ECO:0000259" key="2">
    <source>
        <dbReference type="Pfam" id="PF24393"/>
    </source>
</evidence>
<dbReference type="AlphaFoldDB" id="A0A9P2YGR4"/>
<dbReference type="Pfam" id="PF24393">
    <property type="entry name" value="Pepco"/>
    <property type="match status" value="1"/>
</dbReference>
<reference evidence="4" key="1">
    <citation type="submission" date="2017-12" db="EMBL/GenBank/DDBJ databases">
        <title>Improved Draft Genome Sequence of Microcystis aeruginosa NIES-298, a Microcystin-Producing Cyanobacterium from Lake Kasumigaura, Japan.</title>
        <authorList>
            <person name="Yamaguchi H."/>
            <person name="Suzuki S."/>
            <person name="Kawachi M."/>
        </authorList>
    </citation>
    <scope>NUCLEOTIDE SEQUENCE [LARGE SCALE GENOMIC DNA]</scope>
    <source>
        <strain evidence="4">NIES-298</strain>
    </source>
</reference>
<evidence type="ECO:0000256" key="1">
    <source>
        <dbReference type="SAM" id="MobiDB-lite"/>
    </source>
</evidence>
<gene>
    <name evidence="3" type="ORF">BGM30_09400</name>
</gene>
<dbReference type="Proteomes" id="UP000236321">
    <property type="component" value="Unassembled WGS sequence"/>
</dbReference>
<accession>A0A9P2YGR4</accession>
<feature type="region of interest" description="Disordered" evidence="1">
    <location>
        <begin position="18"/>
        <end position="38"/>
    </location>
</feature>
<dbReference type="EMBL" id="BEYQ01000003">
    <property type="protein sequence ID" value="GBD51847.1"/>
    <property type="molecule type" value="Genomic_DNA"/>
</dbReference>
<dbReference type="InterPro" id="IPR056947">
    <property type="entry name" value="Pepco_dom"/>
</dbReference>